<proteinExistence type="predicted"/>
<dbReference type="InterPro" id="IPR004365">
    <property type="entry name" value="NA-bd_OB_tRNA"/>
</dbReference>
<reference evidence="4 5" key="1">
    <citation type="journal article" date="2016" name="Sci. Rep.">
        <title>Metabolic traits of an uncultured archaeal lineage -MSBL1- from brine pools of the Red Sea.</title>
        <authorList>
            <person name="Mwirichia R."/>
            <person name="Alam I."/>
            <person name="Rashid M."/>
            <person name="Vinu M."/>
            <person name="Ba-Alawi W."/>
            <person name="Anthony Kamau A."/>
            <person name="Kamanda Ngugi D."/>
            <person name="Goker M."/>
            <person name="Klenk H.P."/>
            <person name="Bajic V."/>
            <person name="Stingl U."/>
        </authorList>
    </citation>
    <scope>NUCLEOTIDE SEQUENCE [LARGE SCALE GENOMIC DNA]</scope>
    <source>
        <strain evidence="4">SCGC-AAA382M17</strain>
    </source>
</reference>
<keyword evidence="5" id="KW-1185">Reference proteome</keyword>
<dbReference type="InterPro" id="IPR013955">
    <property type="entry name" value="Rep_factor-A_C"/>
</dbReference>
<feature type="domain" description="Replication factor A C-terminal" evidence="3">
    <location>
        <begin position="541"/>
        <end position="660"/>
    </location>
</feature>
<dbReference type="CDD" id="cd04491">
    <property type="entry name" value="SoSSB_OBF"/>
    <property type="match status" value="4"/>
</dbReference>
<dbReference type="InterPro" id="IPR051231">
    <property type="entry name" value="SOSS-B"/>
</dbReference>
<evidence type="ECO:0000259" key="2">
    <source>
        <dbReference type="Pfam" id="PF01336"/>
    </source>
</evidence>
<dbReference type="PANTHER" id="PTHR13356">
    <property type="entry name" value="OB FOLD NUCLEIC ACID BINDING PROTEIN-RELATED"/>
    <property type="match status" value="1"/>
</dbReference>
<name>A0ABR5TK49_9EURY</name>
<gene>
    <name evidence="4" type="ORF">AKJ55_00135</name>
</gene>
<dbReference type="Pfam" id="PF01336">
    <property type="entry name" value="tRNA_anti-codon"/>
    <property type="match status" value="3"/>
</dbReference>
<accession>A0ABR5TK49</accession>
<feature type="domain" description="OB" evidence="2">
    <location>
        <begin position="423"/>
        <end position="498"/>
    </location>
</feature>
<dbReference type="Gene3D" id="2.40.50.140">
    <property type="entry name" value="Nucleic acid-binding proteins"/>
    <property type="match status" value="5"/>
</dbReference>
<organism evidence="4 5">
    <name type="scientific">candidate division MSBL1 archaeon SCGC-AAA382M17</name>
    <dbReference type="NCBI Taxonomy" id="1698284"/>
    <lineage>
        <taxon>Archaea</taxon>
        <taxon>Methanobacteriati</taxon>
        <taxon>Methanobacteriota</taxon>
        <taxon>candidate division MSBL1</taxon>
    </lineage>
</organism>
<feature type="domain" description="OB" evidence="2">
    <location>
        <begin position="311"/>
        <end position="384"/>
    </location>
</feature>
<evidence type="ECO:0000256" key="1">
    <source>
        <dbReference type="ARBA" id="ARBA00023125"/>
    </source>
</evidence>
<dbReference type="PANTHER" id="PTHR13356:SF0">
    <property type="entry name" value="SOSS COMPLEX SUBUNIT B HOMOLOG"/>
    <property type="match status" value="1"/>
</dbReference>
<comment type="caution">
    <text evidence="4">The sequence shown here is derived from an EMBL/GenBank/DDBJ whole genome shotgun (WGS) entry which is preliminary data.</text>
</comment>
<dbReference type="InterPro" id="IPR012340">
    <property type="entry name" value="NA-bd_OB-fold"/>
</dbReference>
<dbReference type="Pfam" id="PF09999">
    <property type="entry name" value="DUF2240"/>
    <property type="match status" value="1"/>
</dbReference>
<evidence type="ECO:0000259" key="3">
    <source>
        <dbReference type="Pfam" id="PF08646"/>
    </source>
</evidence>
<dbReference type="Proteomes" id="UP000070633">
    <property type="component" value="Unassembled WGS sequence"/>
</dbReference>
<evidence type="ECO:0000313" key="5">
    <source>
        <dbReference type="Proteomes" id="UP000070633"/>
    </source>
</evidence>
<dbReference type="InterPro" id="IPR018716">
    <property type="entry name" value="DUF2240"/>
</dbReference>
<dbReference type="SUPFAM" id="SSF50249">
    <property type="entry name" value="Nucleic acid-binding proteins"/>
    <property type="match status" value="5"/>
</dbReference>
<protein>
    <recommendedName>
        <fullName evidence="6">OB domain-containing protein</fullName>
    </recommendedName>
</protein>
<evidence type="ECO:0000313" key="4">
    <source>
        <dbReference type="EMBL" id="KXB08997.1"/>
    </source>
</evidence>
<dbReference type="EMBL" id="LHYI01000001">
    <property type="protein sequence ID" value="KXB08997.1"/>
    <property type="molecule type" value="Genomic_DNA"/>
</dbReference>
<keyword evidence="1" id="KW-0238">DNA-binding</keyword>
<feature type="domain" description="OB" evidence="2">
    <location>
        <begin position="196"/>
        <end position="270"/>
    </location>
</feature>
<evidence type="ECO:0008006" key="6">
    <source>
        <dbReference type="Google" id="ProtNLM"/>
    </source>
</evidence>
<sequence>MDESVEKIVQQIMEEADVEKEELMKKIEEKQEELSGFLTPEGAATIIARNYGVVPEREEPEIQKLRIEDLSLGMSNIDVVGRIVRILEPREFDRRDGSKGKVANLVLEDKTGQIRVVLWDRMVGLVAEEEIQKGVPIRLEGAYIKKGRNGSPELNIGRRGKIEVDPEGERAEDLPPASDTTVKISEINSDIELADIVGRVTAVTAPREFERSDGSKGKVASLRIADETGQTRVSLWNDQAEKTEKINPGDAIRLENASVREGWKNAPELHLNWQGRLVQNPKPKEVEDLPEFEKKILKIEEIEADMPILDIAGVVKRKFPPTEFNRDDGSSGRVMNLILADETGTIRVSFWDDMVKIAEDLSSGDIILIENGRSSAGLNDRPEIRIGQRSNVNVNPENIDIEEPKPSKVNMSELEEGLDSLEVTGRVIESSEAKDFTRDDGSKGKVASMTIGDDTGTAKLTLWGKNTDVLNELDAGDIIQVENAYSVSGNYGEPEIHVGGQAKLKINPESGDDLPSVEEINKSLPEKSQVKIKEVEEGSQIQIRGTIVRVFERRPLFSVCPECGRALGSENSESLCEKCGEVVEPNYRVVVNTVVDDGSDNIRAVAFGKLGEKLLEKTADDISEALSKEDELSELYKEIDLEGREVTLIGNVRRDDYFDQLELSIRDLRFPDPIEEAQKMLEKIKA</sequence>
<dbReference type="Pfam" id="PF08646">
    <property type="entry name" value="Rep_fac-A_C"/>
    <property type="match status" value="1"/>
</dbReference>